<name>A0A226DLP3_FOLCA</name>
<evidence type="ECO:0000256" key="1">
    <source>
        <dbReference type="ARBA" id="ARBA00023157"/>
    </source>
</evidence>
<feature type="domain" description="Lipocalin/cytosolic fatty-acid binding" evidence="3">
    <location>
        <begin position="40"/>
        <end position="186"/>
    </location>
</feature>
<dbReference type="SUPFAM" id="SSF50814">
    <property type="entry name" value="Lipocalins"/>
    <property type="match status" value="1"/>
</dbReference>
<reference evidence="4 5" key="1">
    <citation type="submission" date="2015-12" db="EMBL/GenBank/DDBJ databases">
        <title>The genome of Folsomia candida.</title>
        <authorList>
            <person name="Faddeeva A."/>
            <person name="Derks M.F."/>
            <person name="Anvar Y."/>
            <person name="Smit S."/>
            <person name="Van Straalen N."/>
            <person name="Roelofs D."/>
        </authorList>
    </citation>
    <scope>NUCLEOTIDE SEQUENCE [LARGE SCALE GENOMIC DNA]</scope>
    <source>
        <strain evidence="4 5">VU population</strain>
        <tissue evidence="4">Whole body</tissue>
    </source>
</reference>
<dbReference type="Gene3D" id="2.40.128.20">
    <property type="match status" value="1"/>
</dbReference>
<dbReference type="Pfam" id="PF08212">
    <property type="entry name" value="Lipocalin_2"/>
    <property type="match status" value="1"/>
</dbReference>
<dbReference type="GO" id="GO:0005737">
    <property type="term" value="C:cytoplasm"/>
    <property type="evidence" value="ECO:0007669"/>
    <property type="project" value="TreeGrafter"/>
</dbReference>
<dbReference type="PRINTS" id="PR01273">
    <property type="entry name" value="INVTBRTCOLOR"/>
</dbReference>
<dbReference type="InterPro" id="IPR012674">
    <property type="entry name" value="Calycin"/>
</dbReference>
<keyword evidence="5" id="KW-1185">Reference proteome</keyword>
<accession>A0A226DLP3</accession>
<dbReference type="PROSITE" id="PS00213">
    <property type="entry name" value="LIPOCALIN"/>
    <property type="match status" value="1"/>
</dbReference>
<protein>
    <submittedName>
        <fullName evidence="4">Apolipoprotein D</fullName>
    </submittedName>
</protein>
<dbReference type="AlphaFoldDB" id="A0A226DLP3"/>
<comment type="caution">
    <text evidence="4">The sequence shown here is derived from an EMBL/GenBank/DDBJ whole genome shotgun (WGS) entry which is preliminary data.</text>
</comment>
<dbReference type="OrthoDB" id="6728016at2759"/>
<gene>
    <name evidence="4" type="ORF">Fcan01_19709</name>
</gene>
<dbReference type="PANTHER" id="PTHR10612">
    <property type="entry name" value="APOLIPOPROTEIN D"/>
    <property type="match status" value="1"/>
</dbReference>
<dbReference type="PANTHER" id="PTHR10612:SF49">
    <property type="entry name" value="APOLIPOPROTEIN D-LIKE PROTEIN"/>
    <property type="match status" value="1"/>
</dbReference>
<evidence type="ECO:0000256" key="2">
    <source>
        <dbReference type="SAM" id="SignalP"/>
    </source>
</evidence>
<proteinExistence type="predicted"/>
<dbReference type="InterPro" id="IPR000566">
    <property type="entry name" value="Lipocln_cytosolic_FA-bd_dom"/>
</dbReference>
<dbReference type="Proteomes" id="UP000198287">
    <property type="component" value="Unassembled WGS sequence"/>
</dbReference>
<sequence>MHRREVLVVTFLVSTLFAFSDAHTMGLGSCPRVEPLKDFNMDKFLGEWYVIQKFATSSSCMKYNFTQGTDGKLRLVQTRQHFLLDTIGVDHIYTYTGVLTIPDNDRSARMRVKFPLNIAGEADFLVFMTDYSSYAGIFTCQKILFGHTKSATILSRKPTLDKAVVNQVRQKLEEEGVDPDDFSVVDQDTCRTKEDSSLNVKIDDKTFSAQNIGGVVKKVGQAVGTGIDKAGEVLGSGISKASDVTGDIVESFADKEDKKTAPIKSLNELLDKAKVQENEAEWLP</sequence>
<evidence type="ECO:0000313" key="4">
    <source>
        <dbReference type="EMBL" id="OXA45521.1"/>
    </source>
</evidence>
<keyword evidence="2" id="KW-0732">Signal</keyword>
<evidence type="ECO:0000313" key="5">
    <source>
        <dbReference type="Proteomes" id="UP000198287"/>
    </source>
</evidence>
<dbReference type="OMA" id="YHLGACP"/>
<dbReference type="InterPro" id="IPR003057">
    <property type="entry name" value="Invtbrt_color"/>
</dbReference>
<dbReference type="EMBL" id="LNIX01000017">
    <property type="protein sequence ID" value="OXA45521.1"/>
    <property type="molecule type" value="Genomic_DNA"/>
</dbReference>
<organism evidence="4 5">
    <name type="scientific">Folsomia candida</name>
    <name type="common">Springtail</name>
    <dbReference type="NCBI Taxonomy" id="158441"/>
    <lineage>
        <taxon>Eukaryota</taxon>
        <taxon>Metazoa</taxon>
        <taxon>Ecdysozoa</taxon>
        <taxon>Arthropoda</taxon>
        <taxon>Hexapoda</taxon>
        <taxon>Collembola</taxon>
        <taxon>Entomobryomorpha</taxon>
        <taxon>Isotomoidea</taxon>
        <taxon>Isotomidae</taxon>
        <taxon>Proisotominae</taxon>
        <taxon>Folsomia</taxon>
    </lineage>
</organism>
<dbReference type="GO" id="GO:0000302">
    <property type="term" value="P:response to reactive oxygen species"/>
    <property type="evidence" value="ECO:0007669"/>
    <property type="project" value="TreeGrafter"/>
</dbReference>
<keyword evidence="1" id="KW-1015">Disulfide bond</keyword>
<feature type="signal peptide" evidence="2">
    <location>
        <begin position="1"/>
        <end position="22"/>
    </location>
</feature>
<feature type="chain" id="PRO_5012963085" evidence="2">
    <location>
        <begin position="23"/>
        <end position="284"/>
    </location>
</feature>
<evidence type="ECO:0000259" key="3">
    <source>
        <dbReference type="Pfam" id="PF08212"/>
    </source>
</evidence>
<dbReference type="InterPro" id="IPR022272">
    <property type="entry name" value="Lipocalin_CS"/>
</dbReference>
<dbReference type="GO" id="GO:0031409">
    <property type="term" value="F:pigment binding"/>
    <property type="evidence" value="ECO:0007669"/>
    <property type="project" value="InterPro"/>
</dbReference>
<dbReference type="GO" id="GO:0006629">
    <property type="term" value="P:lipid metabolic process"/>
    <property type="evidence" value="ECO:0007669"/>
    <property type="project" value="TreeGrafter"/>
</dbReference>
<keyword evidence="4" id="KW-0449">Lipoprotein</keyword>